<dbReference type="AlphaFoldDB" id="A0A5B7DV79"/>
<gene>
    <name evidence="1" type="ORF">E2C01_018467</name>
</gene>
<evidence type="ECO:0000313" key="1">
    <source>
        <dbReference type="EMBL" id="MPC25358.1"/>
    </source>
</evidence>
<name>A0A5B7DV79_PORTR</name>
<dbReference type="Proteomes" id="UP000324222">
    <property type="component" value="Unassembled WGS sequence"/>
</dbReference>
<keyword evidence="2" id="KW-1185">Reference proteome</keyword>
<proteinExistence type="predicted"/>
<reference evidence="1 2" key="1">
    <citation type="submission" date="2019-05" db="EMBL/GenBank/DDBJ databases">
        <title>Another draft genome of Portunus trituberculatus and its Hox gene families provides insights of decapod evolution.</title>
        <authorList>
            <person name="Jeong J.-H."/>
            <person name="Song I."/>
            <person name="Kim S."/>
            <person name="Choi T."/>
            <person name="Kim D."/>
            <person name="Ryu S."/>
            <person name="Kim W."/>
        </authorList>
    </citation>
    <scope>NUCLEOTIDE SEQUENCE [LARGE SCALE GENOMIC DNA]</scope>
    <source>
        <tissue evidence="1">Muscle</tissue>
    </source>
</reference>
<accession>A0A5B7DV79</accession>
<protein>
    <submittedName>
        <fullName evidence="1">Uncharacterized protein</fullName>
    </submittedName>
</protein>
<dbReference type="EMBL" id="VSRR010001450">
    <property type="protein sequence ID" value="MPC25358.1"/>
    <property type="molecule type" value="Genomic_DNA"/>
</dbReference>
<sequence length="129" mass="14932">MPLEYNELMNKDRDRFDDGRAKEEMPGCLQWRLLNLEECTSPTRWVSRLSCLLPSVAAPGQSNIMTWTNFKQSHTQMHSVLALTGPSTLNKTITSTSENSYFEENISNLEENNEALHKMWKTRQNKKIP</sequence>
<evidence type="ECO:0000313" key="2">
    <source>
        <dbReference type="Proteomes" id="UP000324222"/>
    </source>
</evidence>
<comment type="caution">
    <text evidence="1">The sequence shown here is derived from an EMBL/GenBank/DDBJ whole genome shotgun (WGS) entry which is preliminary data.</text>
</comment>
<organism evidence="1 2">
    <name type="scientific">Portunus trituberculatus</name>
    <name type="common">Swimming crab</name>
    <name type="synonym">Neptunus trituberculatus</name>
    <dbReference type="NCBI Taxonomy" id="210409"/>
    <lineage>
        <taxon>Eukaryota</taxon>
        <taxon>Metazoa</taxon>
        <taxon>Ecdysozoa</taxon>
        <taxon>Arthropoda</taxon>
        <taxon>Crustacea</taxon>
        <taxon>Multicrustacea</taxon>
        <taxon>Malacostraca</taxon>
        <taxon>Eumalacostraca</taxon>
        <taxon>Eucarida</taxon>
        <taxon>Decapoda</taxon>
        <taxon>Pleocyemata</taxon>
        <taxon>Brachyura</taxon>
        <taxon>Eubrachyura</taxon>
        <taxon>Portunoidea</taxon>
        <taxon>Portunidae</taxon>
        <taxon>Portuninae</taxon>
        <taxon>Portunus</taxon>
    </lineage>
</organism>